<feature type="transmembrane region" description="Helical" evidence="2">
    <location>
        <begin position="74"/>
        <end position="97"/>
    </location>
</feature>
<feature type="transmembrane region" description="Helical" evidence="2">
    <location>
        <begin position="118"/>
        <end position="139"/>
    </location>
</feature>
<feature type="transmembrane region" description="Helical" evidence="2">
    <location>
        <begin position="213"/>
        <end position="235"/>
    </location>
</feature>
<dbReference type="AlphaFoldDB" id="A0A918CQA8"/>
<feature type="domain" description="CAAX prenyl protease 2/Lysostaphin resistance protein A-like" evidence="3">
    <location>
        <begin position="181"/>
        <end position="281"/>
    </location>
</feature>
<evidence type="ECO:0000313" key="4">
    <source>
        <dbReference type="EMBL" id="GGR33007.1"/>
    </source>
</evidence>
<dbReference type="InterPro" id="IPR042150">
    <property type="entry name" value="MmRce1-like"/>
</dbReference>
<keyword evidence="2" id="KW-0472">Membrane</keyword>
<feature type="transmembrane region" description="Helical" evidence="2">
    <location>
        <begin position="40"/>
        <end position="59"/>
    </location>
</feature>
<dbReference type="EMBL" id="BMRJ01000003">
    <property type="protein sequence ID" value="GGR33007.1"/>
    <property type="molecule type" value="Genomic_DNA"/>
</dbReference>
<dbReference type="GO" id="GO:0004175">
    <property type="term" value="F:endopeptidase activity"/>
    <property type="evidence" value="ECO:0007669"/>
    <property type="project" value="UniProtKB-ARBA"/>
</dbReference>
<dbReference type="RefSeq" id="WP_189086085.1">
    <property type="nucleotide sequence ID" value="NZ_BMRJ01000003.1"/>
</dbReference>
<reference evidence="4" key="1">
    <citation type="journal article" date="2014" name="Int. J. Syst. Evol. Microbiol.">
        <title>Complete genome sequence of Corynebacterium casei LMG S-19264T (=DSM 44701T), isolated from a smear-ripened cheese.</title>
        <authorList>
            <consortium name="US DOE Joint Genome Institute (JGI-PGF)"/>
            <person name="Walter F."/>
            <person name="Albersmeier A."/>
            <person name="Kalinowski J."/>
            <person name="Ruckert C."/>
        </authorList>
    </citation>
    <scope>NUCLEOTIDE SEQUENCE</scope>
    <source>
        <strain evidence="4">JCM 3346</strain>
    </source>
</reference>
<evidence type="ECO:0000313" key="5">
    <source>
        <dbReference type="Proteomes" id="UP000610303"/>
    </source>
</evidence>
<evidence type="ECO:0000256" key="1">
    <source>
        <dbReference type="SAM" id="MobiDB-lite"/>
    </source>
</evidence>
<dbReference type="PANTHER" id="PTHR35797">
    <property type="entry name" value="PROTEASE-RELATED"/>
    <property type="match status" value="1"/>
</dbReference>
<feature type="transmembrane region" description="Helical" evidence="2">
    <location>
        <begin position="303"/>
        <end position="321"/>
    </location>
</feature>
<dbReference type="PANTHER" id="PTHR35797:SF1">
    <property type="entry name" value="PROTEASE"/>
    <property type="match status" value="1"/>
</dbReference>
<evidence type="ECO:0000256" key="2">
    <source>
        <dbReference type="SAM" id="Phobius"/>
    </source>
</evidence>
<evidence type="ECO:0000259" key="3">
    <source>
        <dbReference type="Pfam" id="PF02517"/>
    </source>
</evidence>
<organism evidence="4 5">
    <name type="scientific">Agromyces mediolanus</name>
    <name type="common">Corynebacterium mediolanum</name>
    <dbReference type="NCBI Taxonomy" id="41986"/>
    <lineage>
        <taxon>Bacteria</taxon>
        <taxon>Bacillati</taxon>
        <taxon>Actinomycetota</taxon>
        <taxon>Actinomycetes</taxon>
        <taxon>Micrococcales</taxon>
        <taxon>Microbacteriaceae</taxon>
        <taxon>Agromyces</taxon>
    </lineage>
</organism>
<feature type="compositionally biased region" description="Low complexity" evidence="1">
    <location>
        <begin position="1"/>
        <end position="20"/>
    </location>
</feature>
<dbReference type="GO" id="GO:0080120">
    <property type="term" value="P:CAAX-box protein maturation"/>
    <property type="evidence" value="ECO:0007669"/>
    <property type="project" value="UniProtKB-ARBA"/>
</dbReference>
<feature type="compositionally biased region" description="Basic and acidic residues" evidence="1">
    <location>
        <begin position="21"/>
        <end position="30"/>
    </location>
</feature>
<feature type="transmembrane region" description="Helical" evidence="2">
    <location>
        <begin position="145"/>
        <end position="163"/>
    </location>
</feature>
<feature type="region of interest" description="Disordered" evidence="1">
    <location>
        <begin position="1"/>
        <end position="30"/>
    </location>
</feature>
<gene>
    <name evidence="4" type="ORF">GCM10010196_28770</name>
</gene>
<keyword evidence="5" id="KW-1185">Reference proteome</keyword>
<proteinExistence type="predicted"/>
<name>A0A918CQA8_AGRME</name>
<dbReference type="Pfam" id="PF02517">
    <property type="entry name" value="Rce1-like"/>
    <property type="match status" value="1"/>
</dbReference>
<feature type="transmembrane region" description="Helical" evidence="2">
    <location>
        <begin position="242"/>
        <end position="262"/>
    </location>
</feature>
<comment type="caution">
    <text evidence="4">The sequence shown here is derived from an EMBL/GenBank/DDBJ whole genome shotgun (WGS) entry which is preliminary data.</text>
</comment>
<keyword evidence="2" id="KW-0812">Transmembrane</keyword>
<feature type="transmembrane region" description="Helical" evidence="2">
    <location>
        <begin position="170"/>
        <end position="193"/>
    </location>
</feature>
<accession>A0A918CQA8</accession>
<protein>
    <submittedName>
        <fullName evidence="4">Abortive infection protein</fullName>
    </submittedName>
</protein>
<dbReference type="Proteomes" id="UP000610303">
    <property type="component" value="Unassembled WGS sequence"/>
</dbReference>
<keyword evidence="2" id="KW-1133">Transmembrane helix</keyword>
<reference evidence="4" key="2">
    <citation type="submission" date="2020-09" db="EMBL/GenBank/DDBJ databases">
        <authorList>
            <person name="Sun Q."/>
            <person name="Ohkuma M."/>
        </authorList>
    </citation>
    <scope>NUCLEOTIDE SEQUENCE</scope>
    <source>
        <strain evidence="4">JCM 3346</strain>
    </source>
</reference>
<dbReference type="InterPro" id="IPR003675">
    <property type="entry name" value="Rce1/LyrA-like_dom"/>
</dbReference>
<sequence>MSDSETTTTVPGPAGAGAVRAAEHQRAKNSERGPVLPTAVPWRAVIVFLVIALGGAWLVELPVWLSGEGLASPWFGPLTLAMMFTPTIAALVVVFWVHRAPSVPRWLGLWPLRPAGRTWLFIALGAVGFTVIPFAALLLGDAMGLIRLDLSGVSGVAAALAASGGQGADAATVVTITLLMLPIVTLVNCGATFGEELGWRGWLLPALRPLGTWAALLASGVIWGVWHAPVVLLGYNYGRTDVLGVLCMVVFCVLVGTVIGWLRLRSASVWPAVIAHAALNTAGSQFLIFVDASDLPADPWGSMLGWPGWILFAVIIVLLAVTGQFRKQPQPGLTLAESRA</sequence>